<name>A0A4U5NZC6_STECR</name>
<evidence type="ECO:0000313" key="4">
    <source>
        <dbReference type="Proteomes" id="UP000298663"/>
    </source>
</evidence>
<organism evidence="3 4">
    <name type="scientific">Steinernema carpocapsae</name>
    <name type="common">Entomopathogenic nematode</name>
    <dbReference type="NCBI Taxonomy" id="34508"/>
    <lineage>
        <taxon>Eukaryota</taxon>
        <taxon>Metazoa</taxon>
        <taxon>Ecdysozoa</taxon>
        <taxon>Nematoda</taxon>
        <taxon>Chromadorea</taxon>
        <taxon>Rhabditida</taxon>
        <taxon>Tylenchina</taxon>
        <taxon>Panagrolaimomorpha</taxon>
        <taxon>Strongyloidoidea</taxon>
        <taxon>Steinernematidae</taxon>
        <taxon>Steinernema</taxon>
    </lineage>
</organism>
<accession>A0A4U5NZC6</accession>
<comment type="caution">
    <text evidence="3">The sequence shown here is derived from an EMBL/GenBank/DDBJ whole genome shotgun (WGS) entry which is preliminary data.</text>
</comment>
<dbReference type="AlphaFoldDB" id="A0A4U5NZC6"/>
<dbReference type="Proteomes" id="UP000298663">
    <property type="component" value="Unassembled WGS sequence"/>
</dbReference>
<reference evidence="3 4" key="2">
    <citation type="journal article" date="2019" name="G3 (Bethesda)">
        <title>Hybrid Assembly of the Genome of the Entomopathogenic Nematode Steinernema carpocapsae Identifies the X-Chromosome.</title>
        <authorList>
            <person name="Serra L."/>
            <person name="Macchietto M."/>
            <person name="Macias-Munoz A."/>
            <person name="McGill C.J."/>
            <person name="Rodriguez I.M."/>
            <person name="Rodriguez B."/>
            <person name="Murad R."/>
            <person name="Mortazavi A."/>
        </authorList>
    </citation>
    <scope>NUCLEOTIDE SEQUENCE [LARGE SCALE GENOMIC DNA]</scope>
    <source>
        <strain evidence="3 4">ALL</strain>
    </source>
</reference>
<proteinExistence type="predicted"/>
<dbReference type="EMBL" id="AZBU02000003">
    <property type="protein sequence ID" value="TKR88703.1"/>
    <property type="molecule type" value="Genomic_DNA"/>
</dbReference>
<protein>
    <submittedName>
        <fullName evidence="3">Uncharacterized protein</fullName>
    </submittedName>
</protein>
<keyword evidence="2" id="KW-0732">Signal</keyword>
<gene>
    <name evidence="3" type="ORF">L596_012906</name>
</gene>
<keyword evidence="1" id="KW-0812">Transmembrane</keyword>
<keyword evidence="1" id="KW-0472">Membrane</keyword>
<keyword evidence="4" id="KW-1185">Reference proteome</keyword>
<evidence type="ECO:0000256" key="2">
    <source>
        <dbReference type="SAM" id="SignalP"/>
    </source>
</evidence>
<keyword evidence="1" id="KW-1133">Transmembrane helix</keyword>
<evidence type="ECO:0000256" key="1">
    <source>
        <dbReference type="SAM" id="Phobius"/>
    </source>
</evidence>
<feature type="transmembrane region" description="Helical" evidence="1">
    <location>
        <begin position="134"/>
        <end position="160"/>
    </location>
</feature>
<reference evidence="3 4" key="1">
    <citation type="journal article" date="2015" name="Genome Biol.">
        <title>Comparative genomics of Steinernema reveals deeply conserved gene regulatory networks.</title>
        <authorList>
            <person name="Dillman A.R."/>
            <person name="Macchietto M."/>
            <person name="Porter C.F."/>
            <person name="Rogers A."/>
            <person name="Williams B."/>
            <person name="Antoshechkin I."/>
            <person name="Lee M.M."/>
            <person name="Goodwin Z."/>
            <person name="Lu X."/>
            <person name="Lewis E.E."/>
            <person name="Goodrich-Blair H."/>
            <person name="Stock S.P."/>
            <person name="Adams B.J."/>
            <person name="Sternberg P.W."/>
            <person name="Mortazavi A."/>
        </authorList>
    </citation>
    <scope>NUCLEOTIDE SEQUENCE [LARGE SCALE GENOMIC DNA]</scope>
    <source>
        <strain evidence="3 4">ALL</strain>
    </source>
</reference>
<evidence type="ECO:0000313" key="3">
    <source>
        <dbReference type="EMBL" id="TKR88703.1"/>
    </source>
</evidence>
<feature type="signal peptide" evidence="2">
    <location>
        <begin position="1"/>
        <end position="22"/>
    </location>
</feature>
<sequence length="178" mass="20644">MSSKRFVLTSTLFALVFVVAEASNSHELVLQIESQNVSISGDFFQFPEVESAREKLKQKKFDWCAFAKIVEGDVKFGWQKGWKKADRRKFLDWMREDRCWNVRPFQLLKSEKTVNATASDAASTTGRMRQNLTVFWIFIWAGAVFGIFGVVQMLYCWYCAGEKREKKGKSEPERSIQD</sequence>
<feature type="chain" id="PRO_5020972117" evidence="2">
    <location>
        <begin position="23"/>
        <end position="178"/>
    </location>
</feature>